<evidence type="ECO:0000256" key="1">
    <source>
        <dbReference type="SAM" id="MobiDB-lite"/>
    </source>
</evidence>
<feature type="signal peptide" evidence="2">
    <location>
        <begin position="1"/>
        <end position="25"/>
    </location>
</feature>
<keyword evidence="2" id="KW-0732">Signal</keyword>
<sequence length="452" mass="49599" precursor="true">MEGRFRLCLVLVTAILAGQTGQAQVAPGVGYAPAPGGWPAQPQGSSVQQTGWHPHAHGQAYCPPGGYPGAAAPTVTELLPPDRGFLYDYDSAFDKSLRETIRNSWFRLEYMLVSIEDPGNTSIGSRLANVPNVREPFVVSLPPPGAGLPAPLSVARVHDFRSIDLDDINGIRGVFGVPFNGGEFQARFWGIEQHTARTTTTDVPAINPLPETQFIAISLLTDGVPGATVLLNDAGLTASFTSQMWGADANIYFDYKAPRLGWRVQPLLGFRHTEYEENVGVIGLFDNRSGLDPTSPVLATPIERRIWSNANNFRYGLQTGFRSELVHEHFTLGVEPKVTFGANYYQAEVMTNNLRNSTFPVVVDDPVTRSSVDKTEFAPTFDLGVYAKVHLTDYFHVRVGYTFVWMGNMARADRVIYYNDLGTANPPAVAARPDTTDMWLQALTIGGEFRFP</sequence>
<dbReference type="KEGG" id="mri:Mal4_47470"/>
<dbReference type="RefSeq" id="WP_145371656.1">
    <property type="nucleotide sequence ID" value="NZ_CP036275.1"/>
</dbReference>
<reference evidence="3 4" key="1">
    <citation type="submission" date="2019-02" db="EMBL/GenBank/DDBJ databases">
        <title>Deep-cultivation of Planctomycetes and their phenomic and genomic characterization uncovers novel biology.</title>
        <authorList>
            <person name="Wiegand S."/>
            <person name="Jogler M."/>
            <person name="Boedeker C."/>
            <person name="Pinto D."/>
            <person name="Vollmers J."/>
            <person name="Rivas-Marin E."/>
            <person name="Kohn T."/>
            <person name="Peeters S.H."/>
            <person name="Heuer A."/>
            <person name="Rast P."/>
            <person name="Oberbeckmann S."/>
            <person name="Bunk B."/>
            <person name="Jeske O."/>
            <person name="Meyerdierks A."/>
            <person name="Storesund J.E."/>
            <person name="Kallscheuer N."/>
            <person name="Luecker S."/>
            <person name="Lage O.M."/>
            <person name="Pohl T."/>
            <person name="Merkel B.J."/>
            <person name="Hornburger P."/>
            <person name="Mueller R.-W."/>
            <person name="Bruemmer F."/>
            <person name="Labrenz M."/>
            <person name="Spormann A.M."/>
            <person name="Op den Camp H."/>
            <person name="Overmann J."/>
            <person name="Amann R."/>
            <person name="Jetten M.S.M."/>
            <person name="Mascher T."/>
            <person name="Medema M.H."/>
            <person name="Devos D.P."/>
            <person name="Kaster A.-K."/>
            <person name="Ovreas L."/>
            <person name="Rohde M."/>
            <person name="Galperin M.Y."/>
            <person name="Jogler C."/>
        </authorList>
    </citation>
    <scope>NUCLEOTIDE SEQUENCE [LARGE SCALE GENOMIC DNA]</scope>
    <source>
        <strain evidence="3 4">Mal4</strain>
    </source>
</reference>
<name>A0A517ZD50_9PLAN</name>
<evidence type="ECO:0000313" key="4">
    <source>
        <dbReference type="Proteomes" id="UP000320496"/>
    </source>
</evidence>
<dbReference type="Pfam" id="PF07585">
    <property type="entry name" value="BBP7"/>
    <property type="match status" value="1"/>
</dbReference>
<dbReference type="InterPro" id="IPR011446">
    <property type="entry name" value="BBP7"/>
</dbReference>
<feature type="region of interest" description="Disordered" evidence="1">
    <location>
        <begin position="38"/>
        <end position="59"/>
    </location>
</feature>
<evidence type="ECO:0000256" key="2">
    <source>
        <dbReference type="SAM" id="SignalP"/>
    </source>
</evidence>
<dbReference type="AlphaFoldDB" id="A0A517ZD50"/>
<dbReference type="Proteomes" id="UP000320496">
    <property type="component" value="Chromosome"/>
</dbReference>
<evidence type="ECO:0008006" key="5">
    <source>
        <dbReference type="Google" id="ProtNLM"/>
    </source>
</evidence>
<organism evidence="3 4">
    <name type="scientific">Maioricimonas rarisocia</name>
    <dbReference type="NCBI Taxonomy" id="2528026"/>
    <lineage>
        <taxon>Bacteria</taxon>
        <taxon>Pseudomonadati</taxon>
        <taxon>Planctomycetota</taxon>
        <taxon>Planctomycetia</taxon>
        <taxon>Planctomycetales</taxon>
        <taxon>Planctomycetaceae</taxon>
        <taxon>Maioricimonas</taxon>
    </lineage>
</organism>
<keyword evidence="4" id="KW-1185">Reference proteome</keyword>
<proteinExistence type="predicted"/>
<protein>
    <recommendedName>
        <fullName evidence="5">Phosphate-selective porin O and P</fullName>
    </recommendedName>
</protein>
<evidence type="ECO:0000313" key="3">
    <source>
        <dbReference type="EMBL" id="QDU40391.1"/>
    </source>
</evidence>
<gene>
    <name evidence="3" type="ORF">Mal4_47470</name>
</gene>
<accession>A0A517ZD50</accession>
<dbReference type="EMBL" id="CP036275">
    <property type="protein sequence ID" value="QDU40391.1"/>
    <property type="molecule type" value="Genomic_DNA"/>
</dbReference>
<feature type="chain" id="PRO_5021941771" description="Phosphate-selective porin O and P" evidence="2">
    <location>
        <begin position="26"/>
        <end position="452"/>
    </location>
</feature>
<dbReference type="OrthoDB" id="214985at2"/>